<evidence type="ECO:0000313" key="3">
    <source>
        <dbReference type="Proteomes" id="UP000198902"/>
    </source>
</evidence>
<name>A0A0D6JQZ7_9EURY</name>
<dbReference type="EMBL" id="CSTE01000002">
    <property type="protein sequence ID" value="CQR50063.1"/>
    <property type="molecule type" value="Genomic_DNA"/>
</dbReference>
<protein>
    <submittedName>
        <fullName evidence="2">Uncharacterized protein</fullName>
    </submittedName>
</protein>
<feature type="region of interest" description="Disordered" evidence="1">
    <location>
        <begin position="71"/>
        <end position="171"/>
    </location>
</feature>
<keyword evidence="3" id="KW-1185">Reference proteome</keyword>
<evidence type="ECO:0000256" key="1">
    <source>
        <dbReference type="SAM" id="MobiDB-lite"/>
    </source>
</evidence>
<evidence type="ECO:0000313" key="2">
    <source>
        <dbReference type="EMBL" id="CQR50063.1"/>
    </source>
</evidence>
<dbReference type="AlphaFoldDB" id="A0A0D6JQZ7"/>
<sequence length="171" mass="18548">MSHVRRERHLWRYVEYRCGSCHEWCLVDHSTRAAKMRECKDCARIPAIEDEIRDHRLTSLLWAHQLAAETTARTGTAEGGSQSARSGRKQGLAPDPEAGPHEAHQLAAETTARTGTAEGGSQSARSGRKQGLAPDPEAGPHEAGGRRPKTSGGKAQCRLSDFIRTDGGNGE</sequence>
<dbReference type="Proteomes" id="UP000198902">
    <property type="component" value="Unassembled WGS sequence"/>
</dbReference>
<organism evidence="2 3">
    <name type="scientific">Haloferax massiliensis</name>
    <dbReference type="NCBI Taxonomy" id="1476858"/>
    <lineage>
        <taxon>Archaea</taxon>
        <taxon>Methanobacteriati</taxon>
        <taxon>Methanobacteriota</taxon>
        <taxon>Stenosarchaea group</taxon>
        <taxon>Halobacteria</taxon>
        <taxon>Halobacteriales</taxon>
        <taxon>Haloferacaceae</taxon>
        <taxon>Haloferax</taxon>
    </lineage>
</organism>
<accession>A0A0D6JQZ7</accession>
<feature type="compositionally biased region" description="Low complexity" evidence="1">
    <location>
        <begin position="71"/>
        <end position="80"/>
    </location>
</feature>
<gene>
    <name evidence="2" type="ORF">BN996_01540</name>
</gene>
<feature type="compositionally biased region" description="Low complexity" evidence="1">
    <location>
        <begin position="107"/>
        <end position="120"/>
    </location>
</feature>
<proteinExistence type="predicted"/>
<reference evidence="3" key="1">
    <citation type="submission" date="2015-03" db="EMBL/GenBank/DDBJ databases">
        <authorList>
            <person name="Urmite Genomes"/>
        </authorList>
    </citation>
    <scope>NUCLEOTIDE SEQUENCE [LARGE SCALE GENOMIC DNA]</scope>
    <source>
        <strain evidence="3">Arc-Hr</strain>
    </source>
</reference>